<dbReference type="Gene3D" id="1.10.8.960">
    <property type="match status" value="1"/>
</dbReference>
<dbReference type="Gene3D" id="3.30.590.50">
    <property type="match status" value="2"/>
</dbReference>
<dbReference type="InterPro" id="IPR014746">
    <property type="entry name" value="Gln_synth/guanido_kin_cat_dom"/>
</dbReference>
<keyword evidence="5 10" id="KW-0317">Glutathione biosynthesis</keyword>
<keyword evidence="6 10" id="KW-0547">Nucleotide-binding</keyword>
<dbReference type="Pfam" id="PF03074">
    <property type="entry name" value="GCS"/>
    <property type="match status" value="1"/>
</dbReference>
<dbReference type="GO" id="GO:0004357">
    <property type="term" value="F:glutamate-cysteine ligase activity"/>
    <property type="evidence" value="ECO:0007669"/>
    <property type="project" value="UniProtKB-UniRule"/>
</dbReference>
<evidence type="ECO:0000256" key="1">
    <source>
        <dbReference type="ARBA" id="ARBA00005006"/>
    </source>
</evidence>
<sequence>MVNKISNTPIIILSAYYLKFYYNYIEMGFLEVGEPPLSFEESKALAEYIREHGAIQFVQLYNGHKDHHTPALRWGEEMEYHAVQLDEEHHKAKIFLRAIDVINALNAAEELTNGSLIWHVEYGAWMIESVPKFPYNHYIQDLLTVEPKMVLRRMKMKTILQAINPSLCPLSIPCFPLLGVGDDYFCPKEGPDFLNNASQSLYLDDRVICPHPRFPTLTKGIVTRRGKPVNIKIPLFQDENTNPQDEPYPGFIHMDACGFGMGMCCLQVTLNATSLFEARSLYDQLAPLTPVMLALSACTPFFKGKLANTDTRWEVLVQAMDDRTDEEKNIGWRSRYGGVSRYISQCAKLKPEYNDINVPYHAPTYDYLLSQGIDEILAKHIAVIMIRDPLVIFPDKVYVDDTTTTMHFENLQSTNWNSLRFKPPPSMDSDICWRVEFRPMDVQITDFENAAYSIFLILLSRMIVALKLNFLIPMSQVDENLQRASVKDAILSQKFWFRLNVIGADCKERQFFMDSTKNSQDRIEELTMREIFLGTPEFEGLLGLLEIYLKEVVKCPEEDYNQLKKYLDLIKRRVIGETPTGAAYLRNFIVNHPDYAKDSIINGNIAFDLVKICADARVDWLLPKINGTSS</sequence>
<protein>
    <recommendedName>
        <fullName evidence="3 10">Glutamate--cysteine ligase</fullName>
        <ecNumber evidence="3 10">6.3.2.2</ecNumber>
    </recommendedName>
    <alternativeName>
        <fullName evidence="9 10">Gamma-ECS</fullName>
    </alternativeName>
    <alternativeName>
        <fullName evidence="8 10">Gamma-glutamylcysteine synthetase</fullName>
    </alternativeName>
</protein>
<evidence type="ECO:0000256" key="2">
    <source>
        <dbReference type="ARBA" id="ARBA00008100"/>
    </source>
</evidence>
<evidence type="ECO:0000313" key="12">
    <source>
        <dbReference type="Proteomes" id="UP001162131"/>
    </source>
</evidence>
<dbReference type="AlphaFoldDB" id="A0AAU9IKE2"/>
<evidence type="ECO:0000256" key="9">
    <source>
        <dbReference type="ARBA" id="ARBA00032122"/>
    </source>
</evidence>
<dbReference type="InterPro" id="IPR004308">
    <property type="entry name" value="GCS"/>
</dbReference>
<comment type="caution">
    <text evidence="11">The sequence shown here is derived from an EMBL/GenBank/DDBJ whole genome shotgun (WGS) entry which is preliminary data.</text>
</comment>
<evidence type="ECO:0000256" key="3">
    <source>
        <dbReference type="ARBA" id="ARBA00012220"/>
    </source>
</evidence>
<dbReference type="Proteomes" id="UP001162131">
    <property type="component" value="Unassembled WGS sequence"/>
</dbReference>
<accession>A0AAU9IKE2</accession>
<keyword evidence="7 10" id="KW-0067">ATP-binding</keyword>
<dbReference type="GO" id="GO:0006750">
    <property type="term" value="P:glutathione biosynthetic process"/>
    <property type="evidence" value="ECO:0007669"/>
    <property type="project" value="UniProtKB-UniRule"/>
</dbReference>
<reference evidence="11" key="1">
    <citation type="submission" date="2021-09" db="EMBL/GenBank/DDBJ databases">
        <authorList>
            <consortium name="AG Swart"/>
            <person name="Singh M."/>
            <person name="Singh A."/>
            <person name="Seah K."/>
            <person name="Emmerich C."/>
        </authorList>
    </citation>
    <scope>NUCLEOTIDE SEQUENCE</scope>
    <source>
        <strain evidence="11">ATCC30299</strain>
    </source>
</reference>
<evidence type="ECO:0000313" key="11">
    <source>
        <dbReference type="EMBL" id="CAG9314236.1"/>
    </source>
</evidence>
<proteinExistence type="inferred from homology"/>
<evidence type="ECO:0000256" key="4">
    <source>
        <dbReference type="ARBA" id="ARBA00022598"/>
    </source>
</evidence>
<evidence type="ECO:0000256" key="5">
    <source>
        <dbReference type="ARBA" id="ARBA00022684"/>
    </source>
</evidence>
<dbReference type="PANTHER" id="PTHR11164:SF0">
    <property type="entry name" value="GLUTAMATE--CYSTEINE LIGASE CATALYTIC SUBUNIT"/>
    <property type="match status" value="1"/>
</dbReference>
<keyword evidence="4 10" id="KW-0436">Ligase</keyword>
<dbReference type="GO" id="GO:0005524">
    <property type="term" value="F:ATP binding"/>
    <property type="evidence" value="ECO:0007669"/>
    <property type="project" value="UniProtKB-UniRule"/>
</dbReference>
<comment type="catalytic activity">
    <reaction evidence="10">
        <text>L-cysteine + L-glutamate + ATP = gamma-L-glutamyl-L-cysteine + ADP + phosphate + H(+)</text>
        <dbReference type="Rhea" id="RHEA:13285"/>
        <dbReference type="ChEBI" id="CHEBI:15378"/>
        <dbReference type="ChEBI" id="CHEBI:29985"/>
        <dbReference type="ChEBI" id="CHEBI:30616"/>
        <dbReference type="ChEBI" id="CHEBI:35235"/>
        <dbReference type="ChEBI" id="CHEBI:43474"/>
        <dbReference type="ChEBI" id="CHEBI:58173"/>
        <dbReference type="ChEBI" id="CHEBI:456216"/>
        <dbReference type="EC" id="6.3.2.2"/>
    </reaction>
</comment>
<dbReference type="EC" id="6.3.2.2" evidence="3 10"/>
<evidence type="ECO:0000256" key="7">
    <source>
        <dbReference type="ARBA" id="ARBA00022840"/>
    </source>
</evidence>
<gene>
    <name evidence="11" type="ORF">BSTOLATCC_MIC10032</name>
</gene>
<dbReference type="SUPFAM" id="SSF55931">
    <property type="entry name" value="Glutamine synthetase/guanido kinase"/>
    <property type="match status" value="1"/>
</dbReference>
<evidence type="ECO:0000256" key="6">
    <source>
        <dbReference type="ARBA" id="ARBA00022741"/>
    </source>
</evidence>
<dbReference type="EMBL" id="CAJZBQ010000011">
    <property type="protein sequence ID" value="CAG9314236.1"/>
    <property type="molecule type" value="Genomic_DNA"/>
</dbReference>
<comment type="similarity">
    <text evidence="2 10">Belongs to the glutamate--cysteine ligase type 3 family.</text>
</comment>
<evidence type="ECO:0000256" key="10">
    <source>
        <dbReference type="RuleBase" id="RU367135"/>
    </source>
</evidence>
<keyword evidence="12" id="KW-1185">Reference proteome</keyword>
<organism evidence="11 12">
    <name type="scientific">Blepharisma stoltei</name>
    <dbReference type="NCBI Taxonomy" id="1481888"/>
    <lineage>
        <taxon>Eukaryota</taxon>
        <taxon>Sar</taxon>
        <taxon>Alveolata</taxon>
        <taxon>Ciliophora</taxon>
        <taxon>Postciliodesmatophora</taxon>
        <taxon>Heterotrichea</taxon>
        <taxon>Heterotrichida</taxon>
        <taxon>Blepharismidae</taxon>
        <taxon>Blepharisma</taxon>
    </lineage>
</organism>
<comment type="pathway">
    <text evidence="1 10">Sulfur metabolism; glutathione biosynthesis; glutathione from L-cysteine and L-glutamate: step 1/2.</text>
</comment>
<evidence type="ECO:0000256" key="8">
    <source>
        <dbReference type="ARBA" id="ARBA00030585"/>
    </source>
</evidence>
<dbReference type="PANTHER" id="PTHR11164">
    <property type="entry name" value="GLUTAMATE CYSTEINE LIGASE"/>
    <property type="match status" value="1"/>
</dbReference>
<name>A0AAU9IKE2_9CILI</name>